<feature type="compositionally biased region" description="Basic and acidic residues" evidence="1">
    <location>
        <begin position="113"/>
        <end position="130"/>
    </location>
</feature>
<feature type="region of interest" description="Disordered" evidence="1">
    <location>
        <begin position="81"/>
        <end position="201"/>
    </location>
</feature>
<organism evidence="2">
    <name type="scientific">Salvia splendens</name>
    <name type="common">Scarlet sage</name>
    <dbReference type="NCBI Taxonomy" id="180675"/>
    <lineage>
        <taxon>Eukaryota</taxon>
        <taxon>Viridiplantae</taxon>
        <taxon>Streptophyta</taxon>
        <taxon>Embryophyta</taxon>
        <taxon>Tracheophyta</taxon>
        <taxon>Spermatophyta</taxon>
        <taxon>Magnoliopsida</taxon>
        <taxon>eudicotyledons</taxon>
        <taxon>Gunneridae</taxon>
        <taxon>Pentapetalae</taxon>
        <taxon>asterids</taxon>
        <taxon>lamiids</taxon>
        <taxon>Lamiales</taxon>
        <taxon>Lamiaceae</taxon>
        <taxon>Nepetoideae</taxon>
        <taxon>Mentheae</taxon>
        <taxon>Salviinae</taxon>
        <taxon>Salvia</taxon>
        <taxon>Salvia subgen. Calosphace</taxon>
        <taxon>core Calosphace</taxon>
    </lineage>
</organism>
<comment type="caution">
    <text evidence="2">The sequence shown here is derived from an EMBL/GenBank/DDBJ whole genome shotgun (WGS) entry which is preliminary data.</text>
</comment>
<reference evidence="2" key="1">
    <citation type="submission" date="2018-01" db="EMBL/GenBank/DDBJ databases">
        <authorList>
            <person name="Mao J.F."/>
        </authorList>
    </citation>
    <scope>NUCLEOTIDE SEQUENCE</scope>
    <source>
        <strain evidence="2">Huo1</strain>
        <tissue evidence="2">Leaf</tissue>
    </source>
</reference>
<protein>
    <submittedName>
        <fullName evidence="2">Uncharacterized protein</fullName>
    </submittedName>
</protein>
<keyword evidence="3" id="KW-1185">Reference proteome</keyword>
<feature type="region of interest" description="Disordered" evidence="1">
    <location>
        <begin position="40"/>
        <end position="63"/>
    </location>
</feature>
<dbReference type="Proteomes" id="UP000298416">
    <property type="component" value="Unassembled WGS sequence"/>
</dbReference>
<dbReference type="EMBL" id="PNBA02000016">
    <property type="protein sequence ID" value="KAG6396719.1"/>
    <property type="molecule type" value="Genomic_DNA"/>
</dbReference>
<feature type="compositionally biased region" description="Basic and acidic residues" evidence="1">
    <location>
        <begin position="137"/>
        <end position="181"/>
    </location>
</feature>
<name>A0A8X8ZA99_SALSN</name>
<dbReference type="AlphaFoldDB" id="A0A8X8ZA99"/>
<evidence type="ECO:0000256" key="1">
    <source>
        <dbReference type="SAM" id="MobiDB-lite"/>
    </source>
</evidence>
<sequence>MLLSSFKPVSCRIPPVAGANDSLSKVSDVTMMNRQAQPPLQAEAAKGKEKSLLQESPSAKSRREMLHLTAASVGLLSLVFPSSAEAGTRNATMRRKIREKFEELRRKSGLSKPQDEGEEKKPKDEAEGKSKVQSGTKEAKPKPKDESEAKPKVHHGGKETKAEIKDETEQPRTSKESKHEGAMIPALPGIINDKPIETTLP</sequence>
<reference evidence="2" key="2">
    <citation type="submission" date="2020-08" db="EMBL/GenBank/DDBJ databases">
        <title>Plant Genome Project.</title>
        <authorList>
            <person name="Zhang R.-G."/>
        </authorList>
    </citation>
    <scope>NUCLEOTIDE SEQUENCE</scope>
    <source>
        <strain evidence="2">Huo1</strain>
        <tissue evidence="2">Leaf</tissue>
    </source>
</reference>
<evidence type="ECO:0000313" key="2">
    <source>
        <dbReference type="EMBL" id="KAG6396719.1"/>
    </source>
</evidence>
<accession>A0A8X8ZA99</accession>
<proteinExistence type="predicted"/>
<gene>
    <name evidence="2" type="ORF">SASPL_142875</name>
</gene>
<evidence type="ECO:0000313" key="3">
    <source>
        <dbReference type="Proteomes" id="UP000298416"/>
    </source>
</evidence>